<evidence type="ECO:0000313" key="18">
    <source>
        <dbReference type="Proteomes" id="UP000284706"/>
    </source>
</evidence>
<organism evidence="17 18">
    <name type="scientific">Gymnopilus dilepis</name>
    <dbReference type="NCBI Taxonomy" id="231916"/>
    <lineage>
        <taxon>Eukaryota</taxon>
        <taxon>Fungi</taxon>
        <taxon>Dikarya</taxon>
        <taxon>Basidiomycota</taxon>
        <taxon>Agaricomycotina</taxon>
        <taxon>Agaricomycetes</taxon>
        <taxon>Agaricomycetidae</taxon>
        <taxon>Agaricales</taxon>
        <taxon>Agaricineae</taxon>
        <taxon>Hymenogastraceae</taxon>
        <taxon>Gymnopilus</taxon>
    </lineage>
</organism>
<dbReference type="InParanoid" id="A0A409VQ18"/>
<accession>A0A409VQ18</accession>
<evidence type="ECO:0000256" key="1">
    <source>
        <dbReference type="ARBA" id="ARBA00001913"/>
    </source>
</evidence>
<evidence type="ECO:0000256" key="3">
    <source>
        <dbReference type="ARBA" id="ARBA00022475"/>
    </source>
</evidence>
<dbReference type="Proteomes" id="UP000284706">
    <property type="component" value="Unassembled WGS sequence"/>
</dbReference>
<dbReference type="InterPro" id="IPR029058">
    <property type="entry name" value="AB_hydrolase_fold"/>
</dbReference>
<evidence type="ECO:0000256" key="6">
    <source>
        <dbReference type="ARBA" id="ARBA00022723"/>
    </source>
</evidence>
<sequence length="733" mass="80528">MAKNWDRYSRQGIDLAHKATSFGFSAAKAGTRLGFSIARGLTSAVVGTTSTVLDVALFGGSTVTRPVFGYAVSTVFTIAEQITLAPIYLSEYITSTSLLAAHSSINVLSSIFPGSSDASFSLASFIDLVRREWSEGIDGTVPQRQYGITQVARALVAWISLQGVTQEWQEKQWLKYLKELDVKEAPKHRTLRHRTSRIRVTSDVIFPGNQGPQIIAADIGDPEPSGPSRSRSSSIYLSRTKSHLSLHSYRPGHAGMPSDVFPPPLTDAELKATMRRLSKLVLAGYGGASLLFFGVSPTTFGNDKKNKSVSDSFSSHVAREKSSEEKRLTIAIDEAEAEAEGDDVLTEEGNGNGTAKQEYSWWDLLLGKYDKEIFERFAEEHSETAKEKEAARKKANKGKMKATAVIGEEHLMPRFWVLTDHSRGQVVLVIRGTMSLNEIAVDLTCEPESFQPATTPAHSEDDDSPLPGQFAFPSMAEKDAVTDENAPRYHVHGGMLRMAKAMGDIGKPVHLAVLEALHNNPEFDLVLCGHSLGAGVATLLGMMWADPRTCLTVKSSGLPADRHVQVYAFAPPALTDSALCRLSAKMVVSFVYSHDIVARLSLGSVRDLKNAALWLCEAENNGTPDGWSAVTARARKWKDGSGSQDDLDWFLAMRKTLEANMQHANMFPPGRVLLAMREGDLHPAHRHPNSSEDKLRLFEVLDVEKVFSQIVFARNMLTAHMPHQYDRVLHDLL</sequence>
<evidence type="ECO:0000256" key="9">
    <source>
        <dbReference type="ARBA" id="ARBA00022963"/>
    </source>
</evidence>
<dbReference type="GO" id="GO:0005886">
    <property type="term" value="C:plasma membrane"/>
    <property type="evidence" value="ECO:0007669"/>
    <property type="project" value="UniProtKB-SubCell"/>
</dbReference>
<dbReference type="SUPFAM" id="SSF53474">
    <property type="entry name" value="alpha/beta-Hydrolases"/>
    <property type="match status" value="1"/>
</dbReference>
<evidence type="ECO:0000256" key="11">
    <source>
        <dbReference type="ARBA" id="ARBA00023098"/>
    </source>
</evidence>
<dbReference type="GO" id="GO:0046340">
    <property type="term" value="P:diacylglycerol catabolic process"/>
    <property type="evidence" value="ECO:0007669"/>
    <property type="project" value="TreeGrafter"/>
</dbReference>
<comment type="caution">
    <text evidence="17">The sequence shown here is derived from an EMBL/GenBank/DDBJ whole genome shotgun (WGS) entry which is preliminary data.</text>
</comment>
<dbReference type="GO" id="GO:0046872">
    <property type="term" value="F:metal ion binding"/>
    <property type="evidence" value="ECO:0007669"/>
    <property type="project" value="UniProtKB-KW"/>
</dbReference>
<keyword evidence="5" id="KW-0812">Transmembrane</keyword>
<comment type="subcellular location">
    <subcellularLocation>
        <location evidence="2">Cell membrane</location>
        <topology evidence="2">Multi-pass membrane protein</topology>
    </subcellularLocation>
</comment>
<evidence type="ECO:0000256" key="14">
    <source>
        <dbReference type="ARBA" id="ARBA00026104"/>
    </source>
</evidence>
<feature type="compositionally biased region" description="Low complexity" evidence="15">
    <location>
        <begin position="222"/>
        <end position="234"/>
    </location>
</feature>
<evidence type="ECO:0000256" key="12">
    <source>
        <dbReference type="ARBA" id="ARBA00023136"/>
    </source>
</evidence>
<feature type="domain" description="Fungal lipase-type" evidence="16">
    <location>
        <begin position="427"/>
        <end position="601"/>
    </location>
</feature>
<dbReference type="PANTHER" id="PTHR45792:SF8">
    <property type="entry name" value="DIACYLGLYCEROL LIPASE-ALPHA"/>
    <property type="match status" value="1"/>
</dbReference>
<dbReference type="AlphaFoldDB" id="A0A409VQ18"/>
<proteinExistence type="predicted"/>
<dbReference type="InterPro" id="IPR052214">
    <property type="entry name" value="DAG_Lipase-Related"/>
</dbReference>
<dbReference type="EMBL" id="NHYE01005597">
    <property type="protein sequence ID" value="PPQ68362.1"/>
    <property type="molecule type" value="Genomic_DNA"/>
</dbReference>
<dbReference type="GO" id="GO:0019369">
    <property type="term" value="P:arachidonate metabolic process"/>
    <property type="evidence" value="ECO:0007669"/>
    <property type="project" value="TreeGrafter"/>
</dbReference>
<dbReference type="Gene3D" id="3.40.50.1820">
    <property type="entry name" value="alpha/beta hydrolase"/>
    <property type="match status" value="1"/>
</dbReference>
<evidence type="ECO:0000256" key="5">
    <source>
        <dbReference type="ARBA" id="ARBA00022692"/>
    </source>
</evidence>
<evidence type="ECO:0000256" key="8">
    <source>
        <dbReference type="ARBA" id="ARBA00022837"/>
    </source>
</evidence>
<dbReference type="PANTHER" id="PTHR45792">
    <property type="entry name" value="DIACYLGLYCEROL LIPASE HOMOLOG-RELATED"/>
    <property type="match status" value="1"/>
</dbReference>
<keyword evidence="4" id="KW-0597">Phosphoprotein</keyword>
<gene>
    <name evidence="17" type="ORF">CVT26_005925</name>
</gene>
<dbReference type="OrthoDB" id="438440at2759"/>
<dbReference type="EC" id="3.1.1.116" evidence="14"/>
<evidence type="ECO:0000256" key="2">
    <source>
        <dbReference type="ARBA" id="ARBA00004651"/>
    </source>
</evidence>
<dbReference type="CDD" id="cd00519">
    <property type="entry name" value="Lipase_3"/>
    <property type="match status" value="1"/>
</dbReference>
<dbReference type="InterPro" id="IPR002921">
    <property type="entry name" value="Fungal_lipase-type"/>
</dbReference>
<keyword evidence="18" id="KW-1185">Reference proteome</keyword>
<keyword evidence="6" id="KW-0479">Metal-binding</keyword>
<keyword evidence="10" id="KW-1133">Transmembrane helix</keyword>
<comment type="catalytic activity">
    <reaction evidence="13">
        <text>a 1,2-diacyl-sn-glycerol + H2O = a 2-acylglycerol + a fatty acid + H(+)</text>
        <dbReference type="Rhea" id="RHEA:33275"/>
        <dbReference type="ChEBI" id="CHEBI:15377"/>
        <dbReference type="ChEBI" id="CHEBI:15378"/>
        <dbReference type="ChEBI" id="CHEBI:17389"/>
        <dbReference type="ChEBI" id="CHEBI:17815"/>
        <dbReference type="ChEBI" id="CHEBI:28868"/>
        <dbReference type="EC" id="3.1.1.116"/>
    </reaction>
    <physiologicalReaction direction="left-to-right" evidence="13">
        <dbReference type="Rhea" id="RHEA:33276"/>
    </physiologicalReaction>
</comment>
<comment type="cofactor">
    <cofactor evidence="1">
        <name>Ca(2+)</name>
        <dbReference type="ChEBI" id="CHEBI:29108"/>
    </cofactor>
</comment>
<feature type="region of interest" description="Disordered" evidence="15">
    <location>
        <begin position="215"/>
        <end position="234"/>
    </location>
</feature>
<evidence type="ECO:0000313" key="17">
    <source>
        <dbReference type="EMBL" id="PPQ68362.1"/>
    </source>
</evidence>
<keyword evidence="8" id="KW-0106">Calcium</keyword>
<evidence type="ECO:0000256" key="13">
    <source>
        <dbReference type="ARBA" id="ARBA00024531"/>
    </source>
</evidence>
<keyword evidence="3" id="KW-1003">Cell membrane</keyword>
<evidence type="ECO:0000259" key="16">
    <source>
        <dbReference type="Pfam" id="PF01764"/>
    </source>
</evidence>
<dbReference type="Pfam" id="PF01764">
    <property type="entry name" value="Lipase_3"/>
    <property type="match status" value="1"/>
</dbReference>
<evidence type="ECO:0000256" key="15">
    <source>
        <dbReference type="SAM" id="MobiDB-lite"/>
    </source>
</evidence>
<dbReference type="GO" id="GO:0016298">
    <property type="term" value="F:lipase activity"/>
    <property type="evidence" value="ECO:0007669"/>
    <property type="project" value="TreeGrafter"/>
</dbReference>
<name>A0A409VQ18_9AGAR</name>
<keyword evidence="11" id="KW-0443">Lipid metabolism</keyword>
<keyword evidence="7" id="KW-0378">Hydrolase</keyword>
<evidence type="ECO:0000256" key="10">
    <source>
        <dbReference type="ARBA" id="ARBA00022989"/>
    </source>
</evidence>
<protein>
    <recommendedName>
        <fullName evidence="14">sn-1-specific diacylglycerol lipase</fullName>
        <ecNumber evidence="14">3.1.1.116</ecNumber>
    </recommendedName>
</protein>
<evidence type="ECO:0000256" key="7">
    <source>
        <dbReference type="ARBA" id="ARBA00022801"/>
    </source>
</evidence>
<keyword evidence="9" id="KW-0442">Lipid degradation</keyword>
<keyword evidence="12" id="KW-0472">Membrane</keyword>
<evidence type="ECO:0000256" key="4">
    <source>
        <dbReference type="ARBA" id="ARBA00022553"/>
    </source>
</evidence>
<reference evidence="17 18" key="1">
    <citation type="journal article" date="2018" name="Evol. Lett.">
        <title>Horizontal gene cluster transfer increased hallucinogenic mushroom diversity.</title>
        <authorList>
            <person name="Reynolds H.T."/>
            <person name="Vijayakumar V."/>
            <person name="Gluck-Thaler E."/>
            <person name="Korotkin H.B."/>
            <person name="Matheny P.B."/>
            <person name="Slot J.C."/>
        </authorList>
    </citation>
    <scope>NUCLEOTIDE SEQUENCE [LARGE SCALE GENOMIC DNA]</scope>
    <source>
        <strain evidence="17 18">SRW20</strain>
    </source>
</reference>